<sequence length="103" mass="12317">MEKNTPHYDLAVIKADVRRLGWRAFTHTARKTGTALKLTLEEMQEIVLKLQRGMLYKSMTTYDDHRIWQDVYHIQSHGLEIYIKVSYHYDRRPPVISFKENHS</sequence>
<organism evidence="1 2">
    <name type="scientific">Pseudomonas chlororaphis</name>
    <dbReference type="NCBI Taxonomy" id="587753"/>
    <lineage>
        <taxon>Bacteria</taxon>
        <taxon>Pseudomonadati</taxon>
        <taxon>Pseudomonadota</taxon>
        <taxon>Gammaproteobacteria</taxon>
        <taxon>Pseudomonadales</taxon>
        <taxon>Pseudomonadaceae</taxon>
        <taxon>Pseudomonas</taxon>
    </lineage>
</organism>
<name>A0A0A6FQR3_9PSED</name>
<gene>
    <name evidence="1" type="ORF">NZ35_01410</name>
</gene>
<dbReference type="InterPro" id="IPR038493">
    <property type="entry name" value="MqsR_sf"/>
</dbReference>
<reference evidence="1 2" key="1">
    <citation type="submission" date="2014-10" db="EMBL/GenBank/DDBJ databases">
        <title>Draft genome sequence of Pseudomonas chlororaphis EA105.</title>
        <authorList>
            <person name="McCully L.M."/>
            <person name="Bitzer A.S."/>
            <person name="Spence C."/>
            <person name="Bais H."/>
            <person name="Silby M.W."/>
        </authorList>
    </citation>
    <scope>NUCLEOTIDE SEQUENCE [LARGE SCALE GENOMIC DNA]</scope>
    <source>
        <strain evidence="1 2">EA105</strain>
    </source>
</reference>
<proteinExistence type="predicted"/>
<dbReference type="GO" id="GO:0009372">
    <property type="term" value="P:quorum sensing"/>
    <property type="evidence" value="ECO:0007669"/>
    <property type="project" value="InterPro"/>
</dbReference>
<dbReference type="CDD" id="cd12869">
    <property type="entry name" value="MqsR"/>
    <property type="match status" value="1"/>
</dbReference>
<dbReference type="Proteomes" id="UP000030564">
    <property type="component" value="Unassembled WGS sequence"/>
</dbReference>
<protein>
    <submittedName>
        <fullName evidence="1">Motility quorum-sensing regulator MqsR</fullName>
    </submittedName>
</protein>
<dbReference type="PATRIC" id="fig|587753.9.peg.286"/>
<evidence type="ECO:0000313" key="2">
    <source>
        <dbReference type="Proteomes" id="UP000030564"/>
    </source>
</evidence>
<dbReference type="AlphaFoldDB" id="A0A0A6FQR3"/>
<comment type="caution">
    <text evidence="1">The sequence shown here is derived from an EMBL/GenBank/DDBJ whole genome shotgun (WGS) entry which is preliminary data.</text>
</comment>
<dbReference type="EMBL" id="JSFK01000001">
    <property type="protein sequence ID" value="KHA74961.1"/>
    <property type="molecule type" value="Genomic_DNA"/>
</dbReference>
<dbReference type="GO" id="GO:0017148">
    <property type="term" value="P:negative regulation of translation"/>
    <property type="evidence" value="ECO:0007669"/>
    <property type="project" value="InterPro"/>
</dbReference>
<dbReference type="OrthoDB" id="8611934at2"/>
<dbReference type="InterPro" id="IPR031451">
    <property type="entry name" value="MqsR_toxin"/>
</dbReference>
<dbReference type="GO" id="GO:0044010">
    <property type="term" value="P:single-species biofilm formation"/>
    <property type="evidence" value="ECO:0007669"/>
    <property type="project" value="InterPro"/>
</dbReference>
<dbReference type="Pfam" id="PF15723">
    <property type="entry name" value="MqsR_toxin"/>
    <property type="match status" value="1"/>
</dbReference>
<dbReference type="Gene3D" id="3.30.2310.40">
    <property type="match status" value="1"/>
</dbReference>
<evidence type="ECO:0000313" key="1">
    <source>
        <dbReference type="EMBL" id="KHA74961.1"/>
    </source>
</evidence>
<accession>A0A0A6FQR3</accession>